<evidence type="ECO:0000256" key="1">
    <source>
        <dbReference type="PROSITE-ProRule" id="PRU00169"/>
    </source>
</evidence>
<dbReference type="InterPro" id="IPR011006">
    <property type="entry name" value="CheY-like_superfamily"/>
</dbReference>
<keyword evidence="4" id="KW-1185">Reference proteome</keyword>
<keyword evidence="1" id="KW-0597">Phosphoprotein</keyword>
<feature type="modified residue" description="4-aspartylphosphate" evidence="1">
    <location>
        <position position="59"/>
    </location>
</feature>
<accession>T0HS24</accession>
<dbReference type="Pfam" id="PF00072">
    <property type="entry name" value="Response_reg"/>
    <property type="match status" value="1"/>
</dbReference>
<dbReference type="EMBL" id="ATHL01000024">
    <property type="protein sequence ID" value="EQB19176.1"/>
    <property type="molecule type" value="Genomic_DNA"/>
</dbReference>
<dbReference type="RefSeq" id="WP_021232528.1">
    <property type="nucleotide sequence ID" value="NZ_ATHL01000024.1"/>
</dbReference>
<gene>
    <name evidence="3" type="ORF">L284_02775</name>
</gene>
<dbReference type="GO" id="GO:0000160">
    <property type="term" value="P:phosphorelay signal transduction system"/>
    <property type="evidence" value="ECO:0007669"/>
    <property type="project" value="InterPro"/>
</dbReference>
<evidence type="ECO:0000313" key="4">
    <source>
        <dbReference type="Proteomes" id="UP000015527"/>
    </source>
</evidence>
<sequence length="121" mass="13053">MGDELAGKRILVLEDEFYIASDIDRALRGAGGTVVGPFAQVAEGLASIESETIDAAVLDVNLQDESTHALADKLADMRVACLFVTGYDKDWVARRHGDVPCLTKPVRAQTVVKRLGELLGR</sequence>
<organism evidence="3 4">
    <name type="scientific">Novosphingobium lindaniclasticum LE124</name>
    <dbReference type="NCBI Taxonomy" id="1096930"/>
    <lineage>
        <taxon>Bacteria</taxon>
        <taxon>Pseudomonadati</taxon>
        <taxon>Pseudomonadota</taxon>
        <taxon>Alphaproteobacteria</taxon>
        <taxon>Sphingomonadales</taxon>
        <taxon>Sphingomonadaceae</taxon>
        <taxon>Novosphingobium</taxon>
    </lineage>
</organism>
<evidence type="ECO:0000313" key="3">
    <source>
        <dbReference type="EMBL" id="EQB19176.1"/>
    </source>
</evidence>
<dbReference type="OrthoDB" id="582170at2"/>
<dbReference type="SMART" id="SM00448">
    <property type="entry name" value="REC"/>
    <property type="match status" value="1"/>
</dbReference>
<dbReference type="AlphaFoldDB" id="T0HS24"/>
<name>T0HS24_9SPHN</name>
<protein>
    <recommendedName>
        <fullName evidence="2">Response regulatory domain-containing protein</fullName>
    </recommendedName>
</protein>
<feature type="domain" description="Response regulatory" evidence="2">
    <location>
        <begin position="9"/>
        <end position="119"/>
    </location>
</feature>
<comment type="caution">
    <text evidence="3">The sequence shown here is derived from an EMBL/GenBank/DDBJ whole genome shotgun (WGS) entry which is preliminary data.</text>
</comment>
<dbReference type="InterPro" id="IPR001789">
    <property type="entry name" value="Sig_transdc_resp-reg_receiver"/>
</dbReference>
<dbReference type="PATRIC" id="fig|1096930.3.peg.544"/>
<proteinExistence type="predicted"/>
<evidence type="ECO:0000259" key="2">
    <source>
        <dbReference type="PROSITE" id="PS50110"/>
    </source>
</evidence>
<dbReference type="SUPFAM" id="SSF52172">
    <property type="entry name" value="CheY-like"/>
    <property type="match status" value="1"/>
</dbReference>
<dbReference type="Proteomes" id="UP000015527">
    <property type="component" value="Unassembled WGS sequence"/>
</dbReference>
<dbReference type="eggNOG" id="COG0784">
    <property type="taxonomic scope" value="Bacteria"/>
</dbReference>
<dbReference type="Gene3D" id="3.40.50.2300">
    <property type="match status" value="1"/>
</dbReference>
<reference evidence="3 4" key="1">
    <citation type="journal article" date="2013" name="Genome Announc.">
        <title>Genome Sequence of Novosphingobium lindaniclasticum LE124T, Isolated from a Hexachlorocyclohexane Dumpsite.</title>
        <authorList>
            <person name="Saxena A."/>
            <person name="Nayyar N."/>
            <person name="Sangwan N."/>
            <person name="Kumari R."/>
            <person name="Khurana J.P."/>
            <person name="Lal R."/>
        </authorList>
    </citation>
    <scope>NUCLEOTIDE SEQUENCE [LARGE SCALE GENOMIC DNA]</scope>
    <source>
        <strain evidence="3 4">LE124</strain>
    </source>
</reference>
<dbReference type="PROSITE" id="PS50110">
    <property type="entry name" value="RESPONSE_REGULATORY"/>
    <property type="match status" value="1"/>
</dbReference>